<accession>A0AAN7G6B5</accession>
<feature type="region of interest" description="Disordered" evidence="1">
    <location>
        <begin position="1"/>
        <end position="26"/>
    </location>
</feature>
<gene>
    <name evidence="4" type="ORF">RGQ29_001637</name>
</gene>
<dbReference type="InterPro" id="IPR007321">
    <property type="entry name" value="Transposase_28"/>
</dbReference>
<comment type="caution">
    <text evidence="4">The sequence shown here is derived from an EMBL/GenBank/DDBJ whole genome shotgun (WGS) entry which is preliminary data.</text>
</comment>
<dbReference type="EMBL" id="JAXUIC010000001">
    <property type="protein sequence ID" value="KAK4607897.1"/>
    <property type="molecule type" value="Genomic_DNA"/>
</dbReference>
<dbReference type="Proteomes" id="UP001324115">
    <property type="component" value="Unassembled WGS sequence"/>
</dbReference>
<proteinExistence type="predicted"/>
<keyword evidence="2" id="KW-0472">Membrane</keyword>
<dbReference type="Pfam" id="PF04195">
    <property type="entry name" value="Transposase_28"/>
    <property type="match status" value="1"/>
</dbReference>
<evidence type="ECO:0000256" key="1">
    <source>
        <dbReference type="SAM" id="MobiDB-lite"/>
    </source>
</evidence>
<keyword evidence="5" id="KW-1185">Reference proteome</keyword>
<keyword evidence="2" id="KW-1133">Transmembrane helix</keyword>
<dbReference type="PANTHER" id="PTHR31099:SF28">
    <property type="entry name" value="F5J5.12"/>
    <property type="match status" value="1"/>
</dbReference>
<dbReference type="PANTHER" id="PTHR31099">
    <property type="entry name" value="OS06G0165300 PROTEIN"/>
    <property type="match status" value="1"/>
</dbReference>
<feature type="transmembrane region" description="Helical" evidence="2">
    <location>
        <begin position="214"/>
        <end position="242"/>
    </location>
</feature>
<reference evidence="4 5" key="1">
    <citation type="journal article" date="2023" name="G3 (Bethesda)">
        <title>A haplotype-resolved chromosome-scale genome for Quercus rubra L. provides insights into the genetics of adaptive traits for red oak species.</title>
        <authorList>
            <person name="Kapoor B."/>
            <person name="Jenkins J."/>
            <person name="Schmutz J."/>
            <person name="Zhebentyayeva T."/>
            <person name="Kuelheim C."/>
            <person name="Coggeshall M."/>
            <person name="Heim C."/>
            <person name="Lasky J.R."/>
            <person name="Leites L."/>
            <person name="Islam-Faridi N."/>
            <person name="Romero-Severson J."/>
            <person name="DeLeo V.L."/>
            <person name="Lucas S.M."/>
            <person name="Lazic D."/>
            <person name="Gailing O."/>
            <person name="Carlson J."/>
            <person name="Staton M."/>
        </authorList>
    </citation>
    <scope>NUCLEOTIDE SEQUENCE [LARGE SCALE GENOMIC DNA]</scope>
    <source>
        <strain evidence="4">Pseudo-F2</strain>
    </source>
</reference>
<evidence type="ECO:0000313" key="4">
    <source>
        <dbReference type="EMBL" id="KAK4607897.1"/>
    </source>
</evidence>
<evidence type="ECO:0000259" key="3">
    <source>
        <dbReference type="Pfam" id="PF04195"/>
    </source>
</evidence>
<protein>
    <recommendedName>
        <fullName evidence="3">Transposase (putative) gypsy type domain-containing protein</fullName>
    </recommendedName>
</protein>
<keyword evidence="2" id="KW-0812">Transmembrane</keyword>
<sequence>MSKVRSSELDTGLSSSGEPVEGDTAVSTPQEVRAFYALEEACGLDAKIVARFKDRFQFPARVRVRRPGDEDRAYHFFPGEICFYEAAFSCGLRFPVHPFIMELLDHFGIALGQLMPNSWRIVVNCMEVWLAAVGDMIKVGELVHMYRLKESKEYGYYELVPWERKTRIVKGLPLSFRYLKSRFFFVSGDDFETLSSREWGDVPRLLRRLATPTLGALVFLPVTVFLLSAVFVVDSYLFFCVVKRRPKLKSRYTGRVKKAIEYAPTIENWDDLVDPRTLAFYNLGPNPSAYILHLLSIEEKKKMTTKFNKDMYAKMRSKKDEPLSNIGTKGVRVTGKGPSVIPVTSATLIVSAVEMVRTASPATLVEEISTLSSKRLRVSGREREKIDSHPSTVWSDGGLAMDRAHEVVMAEDLKVLGESLHIASEYLTQEAKVASLAFRMEVLEAKNSTLKKKLIESMHEVNTLKESSKTLTDDLRAERQLTLKKDEQLLVAKDKLKTIAAKSIEGFQQTNEYSTVLFSCSGPGDGS</sequence>
<evidence type="ECO:0000256" key="2">
    <source>
        <dbReference type="SAM" id="Phobius"/>
    </source>
</evidence>
<dbReference type="AlphaFoldDB" id="A0AAN7G6B5"/>
<organism evidence="4 5">
    <name type="scientific">Quercus rubra</name>
    <name type="common">Northern red oak</name>
    <name type="synonym">Quercus borealis</name>
    <dbReference type="NCBI Taxonomy" id="3512"/>
    <lineage>
        <taxon>Eukaryota</taxon>
        <taxon>Viridiplantae</taxon>
        <taxon>Streptophyta</taxon>
        <taxon>Embryophyta</taxon>
        <taxon>Tracheophyta</taxon>
        <taxon>Spermatophyta</taxon>
        <taxon>Magnoliopsida</taxon>
        <taxon>eudicotyledons</taxon>
        <taxon>Gunneridae</taxon>
        <taxon>Pentapetalae</taxon>
        <taxon>rosids</taxon>
        <taxon>fabids</taxon>
        <taxon>Fagales</taxon>
        <taxon>Fagaceae</taxon>
        <taxon>Quercus</taxon>
    </lineage>
</organism>
<feature type="domain" description="Transposase (putative) gypsy type" evidence="3">
    <location>
        <begin position="81"/>
        <end position="122"/>
    </location>
</feature>
<name>A0AAN7G6B5_QUERU</name>
<evidence type="ECO:0000313" key="5">
    <source>
        <dbReference type="Proteomes" id="UP001324115"/>
    </source>
</evidence>